<dbReference type="AlphaFoldDB" id="U5E7K7"/>
<comment type="caution">
    <text evidence="2">The sequence shown here is derived from an EMBL/GenBank/DDBJ whole genome shotgun (WGS) entry which is preliminary data.</text>
</comment>
<dbReference type="Proteomes" id="UP000017048">
    <property type="component" value="Unassembled WGS sequence"/>
</dbReference>
<reference evidence="2 3" key="1">
    <citation type="journal article" date="2014" name="BMC Genomics">
        <title>Genome based analysis of type-I polyketide synthase and nonribosomal peptide synthetase gene clusters in seven strains of five representative Nocardia species.</title>
        <authorList>
            <person name="Komaki H."/>
            <person name="Ichikawa N."/>
            <person name="Hosoyama A."/>
            <person name="Takahashi-Nakaguchi A."/>
            <person name="Matsuzawa T."/>
            <person name="Suzuki K."/>
            <person name="Fujita N."/>
            <person name="Gonoi T."/>
        </authorList>
    </citation>
    <scope>NUCLEOTIDE SEQUENCE [LARGE SCALE GENOMIC DNA]</scope>
    <source>
        <strain evidence="2 3">NBRC 15531</strain>
    </source>
</reference>
<dbReference type="EMBL" id="BAFO02000032">
    <property type="protein sequence ID" value="GAD85962.1"/>
    <property type="molecule type" value="Genomic_DNA"/>
</dbReference>
<proteinExistence type="predicted"/>
<keyword evidence="3" id="KW-1185">Reference proteome</keyword>
<organism evidence="2 3">
    <name type="scientific">Nocardia asteroides NBRC 15531</name>
    <dbReference type="NCBI Taxonomy" id="1110697"/>
    <lineage>
        <taxon>Bacteria</taxon>
        <taxon>Bacillati</taxon>
        <taxon>Actinomycetota</taxon>
        <taxon>Actinomycetes</taxon>
        <taxon>Mycobacteriales</taxon>
        <taxon>Nocardiaceae</taxon>
        <taxon>Nocardia</taxon>
    </lineage>
</organism>
<feature type="compositionally biased region" description="Basic and acidic residues" evidence="1">
    <location>
        <begin position="1"/>
        <end position="11"/>
    </location>
</feature>
<protein>
    <submittedName>
        <fullName evidence="2">Uncharacterized protein</fullName>
    </submittedName>
</protein>
<evidence type="ECO:0000313" key="2">
    <source>
        <dbReference type="EMBL" id="GAD85962.1"/>
    </source>
</evidence>
<feature type="region of interest" description="Disordered" evidence="1">
    <location>
        <begin position="40"/>
        <end position="59"/>
    </location>
</feature>
<evidence type="ECO:0000313" key="3">
    <source>
        <dbReference type="Proteomes" id="UP000017048"/>
    </source>
</evidence>
<gene>
    <name evidence="2" type="ORF">NCAST_32_04480</name>
</gene>
<accession>U5E7K7</accession>
<feature type="region of interest" description="Disordered" evidence="1">
    <location>
        <begin position="1"/>
        <end position="23"/>
    </location>
</feature>
<sequence>MNHELDPRLTESAEAEDTAPVCWPDPSPLQAWWNDIMAGGDPAQVTRTSGQRAPRLRSA</sequence>
<dbReference type="OrthoDB" id="4571641at2"/>
<evidence type="ECO:0000256" key="1">
    <source>
        <dbReference type="SAM" id="MobiDB-lite"/>
    </source>
</evidence>
<name>U5E7K7_NOCAS</name>
<dbReference type="RefSeq" id="WP_019047264.1">
    <property type="nucleotide sequence ID" value="NZ_BAFO02000032.1"/>
</dbReference>
<dbReference type="GeneID" id="91517685"/>